<gene>
    <name evidence="3" type="ORF">YASMINEVIRUS_244</name>
</gene>
<protein>
    <recommendedName>
        <fullName evidence="2">Calcineurin-like phosphoesterase domain-containing protein</fullName>
    </recommendedName>
</protein>
<feature type="domain" description="Calcineurin-like phosphoesterase" evidence="2">
    <location>
        <begin position="77"/>
        <end position="291"/>
    </location>
</feature>
<dbReference type="EMBL" id="UPSH01000001">
    <property type="protein sequence ID" value="VBB17781.1"/>
    <property type="molecule type" value="Genomic_DNA"/>
</dbReference>
<dbReference type="SUPFAM" id="SSF56300">
    <property type="entry name" value="Metallo-dependent phosphatases"/>
    <property type="match status" value="1"/>
</dbReference>
<name>A0A5K0U8E3_9VIRU</name>
<dbReference type="InterPro" id="IPR029052">
    <property type="entry name" value="Metallo-depent_PP-like"/>
</dbReference>
<dbReference type="Pfam" id="PF00149">
    <property type="entry name" value="Metallophos"/>
    <property type="match status" value="1"/>
</dbReference>
<dbReference type="Proteomes" id="UP000594342">
    <property type="component" value="Unassembled WGS sequence"/>
</dbReference>
<dbReference type="InterPro" id="IPR004843">
    <property type="entry name" value="Calcineurin-like_PHP"/>
</dbReference>
<reference evidence="3 4" key="1">
    <citation type="submission" date="2018-10" db="EMBL/GenBank/DDBJ databases">
        <authorList>
            <consortium name="IHU Genomes"/>
        </authorList>
    </citation>
    <scope>NUCLEOTIDE SEQUENCE [LARGE SCALE GENOMIC DNA]</scope>
    <source>
        <strain evidence="3 4">A1</strain>
    </source>
</reference>
<evidence type="ECO:0000313" key="3">
    <source>
        <dbReference type="EMBL" id="VBB17781.1"/>
    </source>
</evidence>
<organism evidence="3 4">
    <name type="scientific">Yasminevirus sp. GU-2018</name>
    <dbReference type="NCBI Taxonomy" id="2420051"/>
    <lineage>
        <taxon>Viruses</taxon>
        <taxon>Varidnaviria</taxon>
        <taxon>Bamfordvirae</taxon>
        <taxon>Nucleocytoviricota</taxon>
        <taxon>Megaviricetes</taxon>
        <taxon>Imitervirales</taxon>
        <taxon>Mimiviridae</taxon>
        <taxon>Klosneuvirinae</taxon>
        <taxon>Yasminevirus</taxon>
        <taxon>Yasminevirus saudimassiliense</taxon>
    </lineage>
</organism>
<feature type="region of interest" description="Disordered" evidence="1">
    <location>
        <begin position="418"/>
        <end position="439"/>
    </location>
</feature>
<feature type="compositionally biased region" description="Polar residues" evidence="1">
    <location>
        <begin position="418"/>
        <end position="434"/>
    </location>
</feature>
<dbReference type="Gene3D" id="3.60.21.10">
    <property type="match status" value="1"/>
</dbReference>
<keyword evidence="4" id="KW-1185">Reference proteome</keyword>
<sequence length="461" mass="51307">MASELRDDVTVLDSLPSLQKSVEIGAPSSKILTSITGEKPSELKNGVFFFVGCWNRLDETINNDCTTIVVNEIANSHQLYGENYDFGVVLGDNIYPDELSYTSAVKMKALKKEFNPEKMARGIKRFDSLDKPLHIVLGNHDIENCDMLTQQTKSYNTWQFRGNLYDTLYEVDKQIVRLIAIDTNVIVDFNPSNESEQLSAGYKELTDKGCDVNFNIDPQKYYGAFKQMLLPQNNIGVSLIIVAGHQPLFTAKEKEGKTKTSVMAFVDDFMESVHELQKSGVDIVYICADLHAFMDSRVELGGTSIRQIVAGTGGASPDPFSSDYIAIIKKTPVPAKGSKTVLRVTEVHNSYGYASFNLRSYLQDHSSGINYRHNKKNEFDSKCFEKKPHLDQEKIAITHASSVQSPVQSLVQSLDQNPVQVPGQKSEQLDSSIPGQHGGGVKRSVNSYLKCKTDYLALMTL</sequence>
<proteinExistence type="predicted"/>
<accession>A0A5K0U8E3</accession>
<comment type="caution">
    <text evidence="3">The sequence shown here is derived from an EMBL/GenBank/DDBJ whole genome shotgun (WGS) entry which is preliminary data.</text>
</comment>
<evidence type="ECO:0000313" key="4">
    <source>
        <dbReference type="Proteomes" id="UP000594342"/>
    </source>
</evidence>
<evidence type="ECO:0000259" key="2">
    <source>
        <dbReference type="Pfam" id="PF00149"/>
    </source>
</evidence>
<evidence type="ECO:0000256" key="1">
    <source>
        <dbReference type="SAM" id="MobiDB-lite"/>
    </source>
</evidence>
<dbReference type="GO" id="GO:0016787">
    <property type="term" value="F:hydrolase activity"/>
    <property type="evidence" value="ECO:0007669"/>
    <property type="project" value="InterPro"/>
</dbReference>